<gene>
    <name evidence="1" type="ORF">KOLFYP65_04475</name>
</gene>
<proteinExistence type="predicted"/>
<reference evidence="1" key="1">
    <citation type="submission" date="2019-11" db="EMBL/GenBank/DDBJ databases">
        <authorList>
            <person name="Feng L."/>
        </authorList>
    </citation>
    <scope>NUCLEOTIDE SEQUENCE</scope>
    <source>
        <strain evidence="1">KOxytocaLFYP65</strain>
    </source>
</reference>
<sequence length="101" mass="11676">MVERQGFPAFYLITRMVSISIDSRKSKGVQDLHELLYFLSFVSISWLLYRGFRILLVAQPPFAKAASLHLGLAFIYRNDDKIHQHHYASHANPFGQLLDIK</sequence>
<protein>
    <submittedName>
        <fullName evidence="1">Uncharacterized protein</fullName>
    </submittedName>
</protein>
<name>A0A6N3FNX9_KLEOX</name>
<dbReference type="EMBL" id="CACRTM010000031">
    <property type="protein sequence ID" value="VYU53878.1"/>
    <property type="molecule type" value="Genomic_DNA"/>
</dbReference>
<evidence type="ECO:0000313" key="1">
    <source>
        <dbReference type="EMBL" id="VYU53878.1"/>
    </source>
</evidence>
<organism evidence="1">
    <name type="scientific">Klebsiella oxytoca</name>
    <dbReference type="NCBI Taxonomy" id="571"/>
    <lineage>
        <taxon>Bacteria</taxon>
        <taxon>Pseudomonadati</taxon>
        <taxon>Pseudomonadota</taxon>
        <taxon>Gammaproteobacteria</taxon>
        <taxon>Enterobacterales</taxon>
        <taxon>Enterobacteriaceae</taxon>
        <taxon>Klebsiella/Raoultella group</taxon>
        <taxon>Klebsiella</taxon>
    </lineage>
</organism>
<dbReference type="AlphaFoldDB" id="A0A6N3FNX9"/>
<accession>A0A6N3FNX9</accession>
<dbReference type="RefSeq" id="WP_142475681.1">
    <property type="nucleotide sequence ID" value="NZ_CABGLK010000014.1"/>
</dbReference>